<dbReference type="EMBL" id="JAFHKP010000021">
    <property type="protein sequence ID" value="KAG5480150.1"/>
    <property type="molecule type" value="Genomic_DNA"/>
</dbReference>
<dbReference type="KEGG" id="lenr:94173386"/>
<dbReference type="PANTHER" id="PTHR47959:SF19">
    <property type="entry name" value="NUCLEOLAR RNA HELICASE 2-A"/>
    <property type="match status" value="1"/>
</dbReference>
<gene>
    <name evidence="8" type="ORF">CUR178_06203</name>
</gene>
<evidence type="ECO:0000313" key="9">
    <source>
        <dbReference type="Proteomes" id="UP000674179"/>
    </source>
</evidence>
<dbReference type="GO" id="GO:0003676">
    <property type="term" value="F:nucleic acid binding"/>
    <property type="evidence" value="ECO:0007669"/>
    <property type="project" value="InterPro"/>
</dbReference>
<dbReference type="Gene3D" id="3.40.50.300">
    <property type="entry name" value="P-loop containing nucleotide triphosphate hydrolases"/>
    <property type="match status" value="2"/>
</dbReference>
<accession>A0A836H9P2</accession>
<feature type="region of interest" description="Disordered" evidence="5">
    <location>
        <begin position="442"/>
        <end position="476"/>
    </location>
</feature>
<dbReference type="InterPro" id="IPR050079">
    <property type="entry name" value="DEAD_box_RNA_helicase"/>
</dbReference>
<dbReference type="AlphaFoldDB" id="A0A836H9P2"/>
<evidence type="ECO:0000259" key="6">
    <source>
        <dbReference type="PROSITE" id="PS51192"/>
    </source>
</evidence>
<evidence type="ECO:0000313" key="8">
    <source>
        <dbReference type="EMBL" id="KAG5480150.1"/>
    </source>
</evidence>
<dbReference type="GeneID" id="94173386"/>
<dbReference type="InterPro" id="IPR027417">
    <property type="entry name" value="P-loop_NTPase"/>
</dbReference>
<evidence type="ECO:0000256" key="2">
    <source>
        <dbReference type="ARBA" id="ARBA00022801"/>
    </source>
</evidence>
<dbReference type="Pfam" id="PF00270">
    <property type="entry name" value="DEAD"/>
    <property type="match status" value="1"/>
</dbReference>
<proteinExistence type="predicted"/>
<keyword evidence="3" id="KW-0347">Helicase</keyword>
<dbReference type="InterPro" id="IPR014001">
    <property type="entry name" value="Helicase_ATP-bd"/>
</dbReference>
<dbReference type="SMART" id="SM00490">
    <property type="entry name" value="HELICc"/>
    <property type="match status" value="1"/>
</dbReference>
<feature type="compositionally biased region" description="Basic and acidic residues" evidence="5">
    <location>
        <begin position="453"/>
        <end position="463"/>
    </location>
</feature>
<dbReference type="RefSeq" id="XP_067693297.1">
    <property type="nucleotide sequence ID" value="XM_067837876.1"/>
</dbReference>
<evidence type="ECO:0008006" key="10">
    <source>
        <dbReference type="Google" id="ProtNLM"/>
    </source>
</evidence>
<name>A0A836H9P2_LEIEN</name>
<evidence type="ECO:0000259" key="7">
    <source>
        <dbReference type="PROSITE" id="PS51194"/>
    </source>
</evidence>
<dbReference type="Proteomes" id="UP000674179">
    <property type="component" value="Chromosome 21"/>
</dbReference>
<keyword evidence="4" id="KW-0067">ATP-binding</keyword>
<dbReference type="InterPro" id="IPR001650">
    <property type="entry name" value="Helicase_C-like"/>
</dbReference>
<feature type="compositionally biased region" description="Acidic residues" evidence="5">
    <location>
        <begin position="257"/>
        <end position="279"/>
    </location>
</feature>
<sequence length="698" mass="76230">MGVYSWEAADGARRNQKKAKKTGTVVFHADDRVDTTFDRLQAEVIVEKLHFSKKEAEEALADPHHRSNSVKTALMTASTAKVLQQKMGFDRLLPCQAQCYRGIFNGRDVILHSRTGSGKTLAYALPLIERHLLLEQHRQCADAGAPAGPFLLVFVFSNDLAMQTKGVLEKIYGRQTCLRIAVAGFDDLHPTSDGKVVDILVGTVRSIDEAIRGRRVAAAASAIEEAEVQQEAHRPGKKRPCSARQPPRAAAAVVEEGKEEEDDDSDAAAYMSEEDEAETTADYATTREVGIISPAWVRAIVVDEVDTTLGPRFSATGRRMKNLLKFIRKANGSLADGLLSDFRVHHYVLCGATIPNWVLRAGFLGVKKYYYRLVTVGSEKLPPQLECFHEMCSVADRVRTATRLLTEYTAFNGRVIVFGTLKQLRSLEFSLRAATMSKAAVTEAKKTPAPSANKRDKKGDRKSSTSASSGASSSSLSSSSSLVVRALTSQKDELDRVAAIEDFNCGVAQVLLCTDVAARGLDFTEVDTVLMLNLPRDTLASDTFVHRAGRTARVGRPGRCILLHDASEAALVDAISKSTHVVFKELRPALAPTADVPADAQRGGKGNTYAAANSGDSSATLAFMKLVVRNPFRYTKPDVKVPSAMHVLSANVDEPLRALLRDIHEEDGSNGEVVLFRVPMSHAHEVKQRLWKYTLQEA</sequence>
<dbReference type="SUPFAM" id="SSF52540">
    <property type="entry name" value="P-loop containing nucleoside triphosphate hydrolases"/>
    <property type="match status" value="2"/>
</dbReference>
<dbReference type="PROSITE" id="PS51192">
    <property type="entry name" value="HELICASE_ATP_BIND_1"/>
    <property type="match status" value="1"/>
</dbReference>
<keyword evidence="2" id="KW-0378">Hydrolase</keyword>
<feature type="region of interest" description="Disordered" evidence="5">
    <location>
        <begin position="226"/>
        <end position="283"/>
    </location>
</feature>
<dbReference type="GO" id="GO:0016787">
    <property type="term" value="F:hydrolase activity"/>
    <property type="evidence" value="ECO:0007669"/>
    <property type="project" value="UniProtKB-KW"/>
</dbReference>
<keyword evidence="9" id="KW-1185">Reference proteome</keyword>
<dbReference type="SMART" id="SM00487">
    <property type="entry name" value="DEXDc"/>
    <property type="match status" value="1"/>
</dbReference>
<organism evidence="8 9">
    <name type="scientific">Leishmania enriettii</name>
    <dbReference type="NCBI Taxonomy" id="5663"/>
    <lineage>
        <taxon>Eukaryota</taxon>
        <taxon>Discoba</taxon>
        <taxon>Euglenozoa</taxon>
        <taxon>Kinetoplastea</taxon>
        <taxon>Metakinetoplastina</taxon>
        <taxon>Trypanosomatida</taxon>
        <taxon>Trypanosomatidae</taxon>
        <taxon>Leishmaniinae</taxon>
        <taxon>Leishmania</taxon>
    </lineage>
</organism>
<comment type="caution">
    <text evidence="8">The sequence shown here is derived from an EMBL/GenBank/DDBJ whole genome shotgun (WGS) entry which is preliminary data.</text>
</comment>
<protein>
    <recommendedName>
        <fullName evidence="10">RNA helicase</fullName>
    </recommendedName>
</protein>
<dbReference type="CDD" id="cd18787">
    <property type="entry name" value="SF2_C_DEAD"/>
    <property type="match status" value="1"/>
</dbReference>
<dbReference type="GO" id="GO:0003724">
    <property type="term" value="F:RNA helicase activity"/>
    <property type="evidence" value="ECO:0007669"/>
    <property type="project" value="TreeGrafter"/>
</dbReference>
<reference evidence="8 9" key="1">
    <citation type="submission" date="2021-02" db="EMBL/GenBank/DDBJ databases">
        <title>Leishmania (Mundinia) enrietti genome sequencing and assembly.</title>
        <authorList>
            <person name="Almutairi H."/>
            <person name="Gatherer D."/>
        </authorList>
    </citation>
    <scope>NUCLEOTIDE SEQUENCE [LARGE SCALE GENOMIC DNA]</scope>
    <source>
        <strain evidence="8">CUR178</strain>
    </source>
</reference>
<dbReference type="PROSITE" id="PS51194">
    <property type="entry name" value="HELICASE_CTER"/>
    <property type="match status" value="1"/>
</dbReference>
<dbReference type="PANTHER" id="PTHR47959">
    <property type="entry name" value="ATP-DEPENDENT RNA HELICASE RHLE-RELATED"/>
    <property type="match status" value="1"/>
</dbReference>
<evidence type="ECO:0000256" key="4">
    <source>
        <dbReference type="ARBA" id="ARBA00022840"/>
    </source>
</evidence>
<evidence type="ECO:0000256" key="5">
    <source>
        <dbReference type="SAM" id="MobiDB-lite"/>
    </source>
</evidence>
<evidence type="ECO:0000256" key="3">
    <source>
        <dbReference type="ARBA" id="ARBA00022806"/>
    </source>
</evidence>
<evidence type="ECO:0000256" key="1">
    <source>
        <dbReference type="ARBA" id="ARBA00022741"/>
    </source>
</evidence>
<dbReference type="OrthoDB" id="10256233at2759"/>
<feature type="region of interest" description="Disordered" evidence="5">
    <location>
        <begin position="1"/>
        <end position="20"/>
    </location>
</feature>
<feature type="compositionally biased region" description="Low complexity" evidence="5">
    <location>
        <begin position="242"/>
        <end position="254"/>
    </location>
</feature>
<dbReference type="Pfam" id="PF00271">
    <property type="entry name" value="Helicase_C"/>
    <property type="match status" value="1"/>
</dbReference>
<dbReference type="InterPro" id="IPR011545">
    <property type="entry name" value="DEAD/DEAH_box_helicase_dom"/>
</dbReference>
<dbReference type="GO" id="GO:0005524">
    <property type="term" value="F:ATP binding"/>
    <property type="evidence" value="ECO:0007669"/>
    <property type="project" value="UniProtKB-KW"/>
</dbReference>
<feature type="compositionally biased region" description="Low complexity" evidence="5">
    <location>
        <begin position="464"/>
        <end position="476"/>
    </location>
</feature>
<feature type="domain" description="Helicase C-terminal" evidence="7">
    <location>
        <begin position="400"/>
        <end position="594"/>
    </location>
</feature>
<keyword evidence="1" id="KW-0547">Nucleotide-binding</keyword>
<feature type="domain" description="Helicase ATP-binding" evidence="6">
    <location>
        <begin position="100"/>
        <end position="372"/>
    </location>
</feature>
<dbReference type="GO" id="GO:0005829">
    <property type="term" value="C:cytosol"/>
    <property type="evidence" value="ECO:0007669"/>
    <property type="project" value="TreeGrafter"/>
</dbReference>